<keyword evidence="2" id="KW-1185">Reference proteome</keyword>
<reference evidence="1" key="1">
    <citation type="submission" date="2021-10" db="EMBL/GenBank/DDBJ databases">
        <title>Streptomyces nigrumlapis sp.nov.,an antimicrobial producing actinobacterium isolated from Black Gobi rocks.</title>
        <authorList>
            <person name="Wen Y."/>
            <person name="Zhang W."/>
            <person name="Liu X.G."/>
        </authorList>
    </citation>
    <scope>NUCLEOTIDE SEQUENCE</scope>
    <source>
        <strain evidence="1">ST13-2-2</strain>
    </source>
</reference>
<dbReference type="RefSeq" id="WP_248867628.1">
    <property type="nucleotide sequence ID" value="NZ_CP086322.1"/>
</dbReference>
<accession>A0ABY4MGA9</accession>
<dbReference type="EMBL" id="CP086322">
    <property type="protein sequence ID" value="UQA96705.1"/>
    <property type="molecule type" value="Genomic_DNA"/>
</dbReference>
<dbReference type="Proteomes" id="UP000830115">
    <property type="component" value="Chromosome"/>
</dbReference>
<protein>
    <recommendedName>
        <fullName evidence="3">CARDB domain-containing protein</fullName>
    </recommendedName>
</protein>
<evidence type="ECO:0000313" key="1">
    <source>
        <dbReference type="EMBL" id="UQA96705.1"/>
    </source>
</evidence>
<name>A0ABY4MGA9_9ACTN</name>
<proteinExistence type="predicted"/>
<gene>
    <name evidence="1" type="ORF">K9S39_36875</name>
</gene>
<evidence type="ECO:0008006" key="3">
    <source>
        <dbReference type="Google" id="ProtNLM"/>
    </source>
</evidence>
<sequence length="109" mass="11916">MPGPSDYQFGTVDFRKGNGDVLVYKPRKAGGRITVPVTITNNGPKRAFYTVTVTVTAPGGISFMKTIQTSTTGVYPATTWPQEITITEKTDAPAKNYTIKSVDVQRDER</sequence>
<evidence type="ECO:0000313" key="2">
    <source>
        <dbReference type="Proteomes" id="UP000830115"/>
    </source>
</evidence>
<organism evidence="1 2">
    <name type="scientific">Streptomyces halobius</name>
    <dbReference type="NCBI Taxonomy" id="2879846"/>
    <lineage>
        <taxon>Bacteria</taxon>
        <taxon>Bacillati</taxon>
        <taxon>Actinomycetota</taxon>
        <taxon>Actinomycetes</taxon>
        <taxon>Kitasatosporales</taxon>
        <taxon>Streptomycetaceae</taxon>
        <taxon>Streptomyces</taxon>
    </lineage>
</organism>